<feature type="transmembrane region" description="Helical" evidence="1">
    <location>
        <begin position="64"/>
        <end position="85"/>
    </location>
</feature>
<gene>
    <name evidence="3" type="ORF">HMPREF9450_00606</name>
</gene>
<dbReference type="HOGENOM" id="CLU_060500_0_1_10"/>
<keyword evidence="1" id="KW-1133">Transmembrane helix</keyword>
<reference evidence="3 4" key="1">
    <citation type="submission" date="2011-08" db="EMBL/GenBank/DDBJ databases">
        <title>The Genome Sequence of Alistipes indistinctus YIT 12060.</title>
        <authorList>
            <consortium name="The Broad Institute Genome Sequencing Platform"/>
            <person name="Earl A."/>
            <person name="Ward D."/>
            <person name="Feldgarden M."/>
            <person name="Gevers D."/>
            <person name="Morotomi M."/>
            <person name="Young S.K."/>
            <person name="Zeng Q."/>
            <person name="Gargeya S."/>
            <person name="Fitzgerald M."/>
            <person name="Haas B."/>
            <person name="Abouelleil A."/>
            <person name="Alvarado L."/>
            <person name="Arachchi H.M."/>
            <person name="Berlin A."/>
            <person name="Brown A."/>
            <person name="Chapman S.B."/>
            <person name="Chen Z."/>
            <person name="Dunbar C."/>
            <person name="Freedman E."/>
            <person name="Gearin G."/>
            <person name="Gellesch M."/>
            <person name="Goldberg J."/>
            <person name="Griggs A."/>
            <person name="Gujja S."/>
            <person name="Heiman D."/>
            <person name="Howarth C."/>
            <person name="Larson L."/>
            <person name="Lui A."/>
            <person name="MacDonald P.J.P."/>
            <person name="Montmayeur A."/>
            <person name="Murphy C."/>
            <person name="Neiman D."/>
            <person name="Pearson M."/>
            <person name="Priest M."/>
            <person name="Roberts A."/>
            <person name="Saif S."/>
            <person name="Shea T."/>
            <person name="Shenoy N."/>
            <person name="Sisk P."/>
            <person name="Stolte C."/>
            <person name="Sykes S."/>
            <person name="Wortman J."/>
            <person name="Nusbaum C."/>
            <person name="Birren B."/>
        </authorList>
    </citation>
    <scope>NUCLEOTIDE SEQUENCE [LARGE SCALE GENOMIC DNA]</scope>
    <source>
        <strain evidence="3 4">YIT 12060</strain>
    </source>
</reference>
<dbReference type="eggNOG" id="COG3568">
    <property type="taxonomic scope" value="Bacteria"/>
</dbReference>
<accession>G5H6P6</accession>
<keyword evidence="1" id="KW-0812">Transmembrane</keyword>
<sequence length="424" mass="47357">MGCPVFLLGFGTSPAREEYFGGGANICRERLFLCHGIVRGIRTGPDNINADNTNDVMGKKAVGYLLYNFLILATIGIFLLAVGGWRAPQVDPARSGFYVFLGLALPVVLFANLSLLVYWCVRRKVWLLFPLAALLLNTGYFTAMYQWPGGGDESRPADLKVASYNVHAFREQGADIRQTVRQMAYLFREEGADVVCLEEFVPAPRFGLDSIISRFHDWPHVAAGVAITIFSKYPILDAEVIPFPDTDNSALWVDLLISGQKVRVLAVHLQTTGVDRAQRNLSYQSRNLSVEGSSEAMEQMQASYRANAVVRAQQVARLRQMVDTLRMPLIVCGDFNDMPSSYTYRAMKGDLHDGFKDCGSGYGGTFRHFKGLLRIDYMFYNDAFSGERYYTLDVPYSDHKPVLMDFSFRSGETDHGSGKTGSER</sequence>
<dbReference type="EMBL" id="ADLD01000008">
    <property type="protein sequence ID" value="EHB92893.1"/>
    <property type="molecule type" value="Genomic_DNA"/>
</dbReference>
<evidence type="ECO:0000259" key="2">
    <source>
        <dbReference type="Pfam" id="PF03372"/>
    </source>
</evidence>
<dbReference type="InterPro" id="IPR051916">
    <property type="entry name" value="GPI-anchor_lipid_remodeler"/>
</dbReference>
<dbReference type="Proteomes" id="UP000006008">
    <property type="component" value="Unassembled WGS sequence"/>
</dbReference>
<proteinExistence type="predicted"/>
<dbReference type="OrthoDB" id="635146at2"/>
<evidence type="ECO:0000256" key="1">
    <source>
        <dbReference type="SAM" id="Phobius"/>
    </source>
</evidence>
<organism evidence="3 4">
    <name type="scientific">Alistipes indistinctus YIT 12060</name>
    <dbReference type="NCBI Taxonomy" id="742725"/>
    <lineage>
        <taxon>Bacteria</taxon>
        <taxon>Pseudomonadati</taxon>
        <taxon>Bacteroidota</taxon>
        <taxon>Bacteroidia</taxon>
        <taxon>Bacteroidales</taxon>
        <taxon>Rikenellaceae</taxon>
        <taxon>Alistipes</taxon>
    </lineage>
</organism>
<dbReference type="InterPro" id="IPR036691">
    <property type="entry name" value="Endo/exonu/phosph_ase_sf"/>
</dbReference>
<dbReference type="PANTHER" id="PTHR14859:SF15">
    <property type="entry name" value="ENDONUCLEASE_EXONUCLEASE_PHOSPHATASE DOMAIN-CONTAINING PROTEIN"/>
    <property type="match status" value="1"/>
</dbReference>
<comment type="caution">
    <text evidence="3">The sequence shown here is derived from an EMBL/GenBank/DDBJ whole genome shotgun (WGS) entry which is preliminary data.</text>
</comment>
<protein>
    <recommendedName>
        <fullName evidence="2">Endonuclease/exonuclease/phosphatase domain-containing protein</fullName>
    </recommendedName>
</protein>
<dbReference type="SUPFAM" id="SSF56219">
    <property type="entry name" value="DNase I-like"/>
    <property type="match status" value="1"/>
</dbReference>
<dbReference type="PATRIC" id="fig|742725.3.peg.658"/>
<dbReference type="Gene3D" id="3.60.10.10">
    <property type="entry name" value="Endonuclease/exonuclease/phosphatase"/>
    <property type="match status" value="1"/>
</dbReference>
<evidence type="ECO:0000313" key="4">
    <source>
        <dbReference type="Proteomes" id="UP000006008"/>
    </source>
</evidence>
<feature type="domain" description="Endonuclease/exonuclease/phosphatase" evidence="2">
    <location>
        <begin position="162"/>
        <end position="399"/>
    </location>
</feature>
<dbReference type="GO" id="GO:0016020">
    <property type="term" value="C:membrane"/>
    <property type="evidence" value="ECO:0007669"/>
    <property type="project" value="GOC"/>
</dbReference>
<dbReference type="PANTHER" id="PTHR14859">
    <property type="entry name" value="CALCOFLUOR WHITE HYPERSENSITIVE PROTEIN PRECURSOR"/>
    <property type="match status" value="1"/>
</dbReference>
<keyword evidence="4" id="KW-1185">Reference proteome</keyword>
<dbReference type="CDD" id="cd09084">
    <property type="entry name" value="EEP-2"/>
    <property type="match status" value="1"/>
</dbReference>
<name>G5H6P6_9BACT</name>
<dbReference type="STRING" id="742725.HMPREF9450_00606"/>
<dbReference type="AlphaFoldDB" id="G5H6P6"/>
<dbReference type="GO" id="GO:0006506">
    <property type="term" value="P:GPI anchor biosynthetic process"/>
    <property type="evidence" value="ECO:0007669"/>
    <property type="project" value="TreeGrafter"/>
</dbReference>
<dbReference type="GO" id="GO:0003824">
    <property type="term" value="F:catalytic activity"/>
    <property type="evidence" value="ECO:0007669"/>
    <property type="project" value="InterPro"/>
</dbReference>
<feature type="transmembrane region" description="Helical" evidence="1">
    <location>
        <begin position="97"/>
        <end position="118"/>
    </location>
</feature>
<dbReference type="Pfam" id="PF03372">
    <property type="entry name" value="Exo_endo_phos"/>
    <property type="match status" value="1"/>
</dbReference>
<dbReference type="InterPro" id="IPR005135">
    <property type="entry name" value="Endo/exonuclease/phosphatase"/>
</dbReference>
<feature type="transmembrane region" description="Helical" evidence="1">
    <location>
        <begin position="125"/>
        <end position="147"/>
    </location>
</feature>
<keyword evidence="1" id="KW-0472">Membrane</keyword>
<evidence type="ECO:0000313" key="3">
    <source>
        <dbReference type="EMBL" id="EHB92893.1"/>
    </source>
</evidence>